<proteinExistence type="predicted"/>
<dbReference type="Proteomes" id="UP000612899">
    <property type="component" value="Unassembled WGS sequence"/>
</dbReference>
<organism evidence="2 3">
    <name type="scientific">Rhizocola hellebori</name>
    <dbReference type="NCBI Taxonomy" id="1392758"/>
    <lineage>
        <taxon>Bacteria</taxon>
        <taxon>Bacillati</taxon>
        <taxon>Actinomycetota</taxon>
        <taxon>Actinomycetes</taxon>
        <taxon>Micromonosporales</taxon>
        <taxon>Micromonosporaceae</taxon>
        <taxon>Rhizocola</taxon>
    </lineage>
</organism>
<reference evidence="2" key="1">
    <citation type="submission" date="2021-01" db="EMBL/GenBank/DDBJ databases">
        <title>Whole genome shotgun sequence of Rhizocola hellebori NBRC 109834.</title>
        <authorList>
            <person name="Komaki H."/>
            <person name="Tamura T."/>
        </authorList>
    </citation>
    <scope>NUCLEOTIDE SEQUENCE</scope>
    <source>
        <strain evidence="2">NBRC 109834</strain>
    </source>
</reference>
<dbReference type="RefSeq" id="WP_203913103.1">
    <property type="nucleotide sequence ID" value="NZ_BONY01000066.1"/>
</dbReference>
<comment type="caution">
    <text evidence="2">The sequence shown here is derived from an EMBL/GenBank/DDBJ whole genome shotgun (WGS) entry which is preliminary data.</text>
</comment>
<keyword evidence="3" id="KW-1185">Reference proteome</keyword>
<evidence type="ECO:0000313" key="3">
    <source>
        <dbReference type="Proteomes" id="UP000612899"/>
    </source>
</evidence>
<dbReference type="EMBL" id="BONY01000066">
    <property type="protein sequence ID" value="GIH09370.1"/>
    <property type="molecule type" value="Genomic_DNA"/>
</dbReference>
<name>A0A8J3VK45_9ACTN</name>
<accession>A0A8J3VK45</accession>
<protein>
    <recommendedName>
        <fullName evidence="4">CdiA C-terminal tRNase domain-containing protein</fullName>
    </recommendedName>
</protein>
<sequence length="171" mass="18675">MGRRGPGKKHIPGAVARGIARPAGEVFENADEVVDDVARHVDLPRGSARPGAARIDPSMHHARPPEQHTAARLTDDPRFDGRTFHGEPPPDPGHDWHDDLGRTYDALGDGSKSQYFRADQFTRSIDSHLLKSNDFTVIDMTGYTPDQIAAVTAHLDSLPADKLAKVVRVGF</sequence>
<feature type="compositionally biased region" description="Basic and acidic residues" evidence="1">
    <location>
        <begin position="57"/>
        <end position="66"/>
    </location>
</feature>
<feature type="region of interest" description="Disordered" evidence="1">
    <location>
        <begin position="41"/>
        <end position="99"/>
    </location>
</feature>
<evidence type="ECO:0000313" key="2">
    <source>
        <dbReference type="EMBL" id="GIH09370.1"/>
    </source>
</evidence>
<gene>
    <name evidence="2" type="ORF">Rhe02_74370</name>
</gene>
<dbReference type="AlphaFoldDB" id="A0A8J3VK45"/>
<evidence type="ECO:0008006" key="4">
    <source>
        <dbReference type="Google" id="ProtNLM"/>
    </source>
</evidence>
<dbReference type="CDD" id="cd20726">
    <property type="entry name" value="CDI_toxin_BpE479_tRNase-like"/>
    <property type="match status" value="1"/>
</dbReference>
<feature type="compositionally biased region" description="Basic and acidic residues" evidence="1">
    <location>
        <begin position="73"/>
        <end position="85"/>
    </location>
</feature>
<evidence type="ECO:0000256" key="1">
    <source>
        <dbReference type="SAM" id="MobiDB-lite"/>
    </source>
</evidence>